<proteinExistence type="predicted"/>
<dbReference type="GO" id="GO:0016020">
    <property type="term" value="C:membrane"/>
    <property type="evidence" value="ECO:0007669"/>
    <property type="project" value="GOC"/>
</dbReference>
<keyword evidence="2" id="KW-0378">Hydrolase</keyword>
<dbReference type="Pfam" id="PF00149">
    <property type="entry name" value="Metallophos"/>
    <property type="match status" value="1"/>
</dbReference>
<dbReference type="CDD" id="cd07385">
    <property type="entry name" value="MPP_YkuE_C"/>
    <property type="match status" value="1"/>
</dbReference>
<feature type="domain" description="Calcineurin-like phosphoesterase" evidence="3">
    <location>
        <begin position="45"/>
        <end position="234"/>
    </location>
</feature>
<comment type="caution">
    <text evidence="4">The sequence shown here is derived from an EMBL/GenBank/DDBJ whole genome shotgun (WGS) entry which is preliminary data.</text>
</comment>
<dbReference type="InterPro" id="IPR004843">
    <property type="entry name" value="Calcineurin-like_PHP"/>
</dbReference>
<keyword evidence="5" id="KW-1185">Reference proteome</keyword>
<evidence type="ECO:0000256" key="2">
    <source>
        <dbReference type="ARBA" id="ARBA00022801"/>
    </source>
</evidence>
<protein>
    <recommendedName>
        <fullName evidence="3">Calcineurin-like phosphoesterase domain-containing protein</fullName>
    </recommendedName>
</protein>
<dbReference type="AlphaFoldDB" id="A0A2T6BHQ1"/>
<dbReference type="InterPro" id="IPR051158">
    <property type="entry name" value="Metallophosphoesterase_sf"/>
</dbReference>
<dbReference type="InterPro" id="IPR029052">
    <property type="entry name" value="Metallo-depent_PP-like"/>
</dbReference>
<evidence type="ECO:0000259" key="3">
    <source>
        <dbReference type="Pfam" id="PF00149"/>
    </source>
</evidence>
<dbReference type="Proteomes" id="UP000243978">
    <property type="component" value="Unassembled WGS sequence"/>
</dbReference>
<dbReference type="PANTHER" id="PTHR31302:SF31">
    <property type="entry name" value="PHOSPHODIESTERASE YAEI"/>
    <property type="match status" value="1"/>
</dbReference>
<evidence type="ECO:0000313" key="5">
    <source>
        <dbReference type="Proteomes" id="UP000243978"/>
    </source>
</evidence>
<evidence type="ECO:0000313" key="4">
    <source>
        <dbReference type="EMBL" id="PTX55584.1"/>
    </source>
</evidence>
<gene>
    <name evidence="4" type="ORF">C8N43_0223</name>
</gene>
<accession>A0A2T6BHQ1</accession>
<dbReference type="SUPFAM" id="SSF56300">
    <property type="entry name" value="Metallo-dependent phosphatases"/>
    <property type="match status" value="1"/>
</dbReference>
<dbReference type="GO" id="GO:0008758">
    <property type="term" value="F:UDP-2,3-diacylglucosamine hydrolase activity"/>
    <property type="evidence" value="ECO:0007669"/>
    <property type="project" value="TreeGrafter"/>
</dbReference>
<keyword evidence="1" id="KW-0479">Metal-binding</keyword>
<organism evidence="4 5">
    <name type="scientific">Litoreibacter ponti</name>
    <dbReference type="NCBI Taxonomy" id="1510457"/>
    <lineage>
        <taxon>Bacteria</taxon>
        <taxon>Pseudomonadati</taxon>
        <taxon>Pseudomonadota</taxon>
        <taxon>Alphaproteobacteria</taxon>
        <taxon>Rhodobacterales</taxon>
        <taxon>Roseobacteraceae</taxon>
        <taxon>Litoreibacter</taxon>
    </lineage>
</organism>
<dbReference type="PANTHER" id="PTHR31302">
    <property type="entry name" value="TRANSMEMBRANE PROTEIN WITH METALLOPHOSPHOESTERASE DOMAIN-RELATED"/>
    <property type="match status" value="1"/>
</dbReference>
<name>A0A2T6BHQ1_9RHOB</name>
<dbReference type="GO" id="GO:0046872">
    <property type="term" value="F:metal ion binding"/>
    <property type="evidence" value="ECO:0007669"/>
    <property type="project" value="UniProtKB-KW"/>
</dbReference>
<dbReference type="GO" id="GO:0009245">
    <property type="term" value="P:lipid A biosynthetic process"/>
    <property type="evidence" value="ECO:0007669"/>
    <property type="project" value="TreeGrafter"/>
</dbReference>
<dbReference type="EMBL" id="QBKS01000001">
    <property type="protein sequence ID" value="PTX55584.1"/>
    <property type="molecule type" value="Genomic_DNA"/>
</dbReference>
<evidence type="ECO:0000256" key="1">
    <source>
        <dbReference type="ARBA" id="ARBA00022723"/>
    </source>
</evidence>
<sequence>MNLPDPHRAGFFMGFADYWWGAYTRIKLIKHDVLTDKFAPGEALTVAIISDIHADKTFMPISRVAEAVEMVNAQAPDLIYMGGDLLAQDNWVMTPEPAEAVVEVLSDLKAPFGVFSTTGNHDWWDDEATQARESDTPFTVPMLEAAGLRVLRNEAVKLDHPGDIWVSGIESQWAYEGKKHDQHTGAHDLDAALADVPHEAFSLLLAHEPDIFPKLPKRDLNGPIDVVLSGHTHGGQIKIFHTRPIIPSEYGRRYAYGHRIEEGRDLIVSGGLGCSMLPLRFGVLPEITMVTIRSA</sequence>
<dbReference type="Gene3D" id="3.60.21.10">
    <property type="match status" value="1"/>
</dbReference>
<reference evidence="4 5" key="1">
    <citation type="submission" date="2018-04" db="EMBL/GenBank/DDBJ databases">
        <title>Genomic Encyclopedia of Archaeal and Bacterial Type Strains, Phase II (KMG-II): from individual species to whole genera.</title>
        <authorList>
            <person name="Goeker M."/>
        </authorList>
    </citation>
    <scope>NUCLEOTIDE SEQUENCE [LARGE SCALE GENOMIC DNA]</scope>
    <source>
        <strain evidence="4 5">DSM 100977</strain>
    </source>
</reference>